<evidence type="ECO:0000313" key="2">
    <source>
        <dbReference type="EMBL" id="MFC7339568.1"/>
    </source>
</evidence>
<dbReference type="PROSITE" id="PS01045">
    <property type="entry name" value="SQUALEN_PHYTOEN_SYN_2"/>
    <property type="match status" value="1"/>
</dbReference>
<protein>
    <submittedName>
        <fullName evidence="2">Phytoene/squalene synthase family protein</fullName>
    </submittedName>
</protein>
<gene>
    <name evidence="2" type="ORF">ACFQY0_20420</name>
</gene>
<dbReference type="InterPro" id="IPR008949">
    <property type="entry name" value="Isoprenoid_synthase_dom_sf"/>
</dbReference>
<dbReference type="EMBL" id="JBHTBS010000020">
    <property type="protein sequence ID" value="MFC7339568.1"/>
    <property type="molecule type" value="Genomic_DNA"/>
</dbReference>
<proteinExistence type="predicted"/>
<dbReference type="SUPFAM" id="SSF48576">
    <property type="entry name" value="Terpenoid synthases"/>
    <property type="match status" value="1"/>
</dbReference>
<dbReference type="SFLD" id="SFLDS00005">
    <property type="entry name" value="Isoprenoid_Synthase_Type_I"/>
    <property type="match status" value="1"/>
</dbReference>
<reference evidence="3" key="1">
    <citation type="journal article" date="2019" name="Int. J. Syst. Evol. Microbiol.">
        <title>The Global Catalogue of Microorganisms (GCM) 10K type strain sequencing project: providing services to taxonomists for standard genome sequencing and annotation.</title>
        <authorList>
            <consortium name="The Broad Institute Genomics Platform"/>
            <consortium name="The Broad Institute Genome Sequencing Center for Infectious Disease"/>
            <person name="Wu L."/>
            <person name="Ma J."/>
        </authorList>
    </citation>
    <scope>NUCLEOTIDE SEQUENCE [LARGE SCALE GENOMIC DNA]</scope>
    <source>
        <strain evidence="3">CGMCC 4.1467</strain>
    </source>
</reference>
<dbReference type="InterPro" id="IPR019845">
    <property type="entry name" value="Squalene/phytoene_synthase_CS"/>
</dbReference>
<dbReference type="Pfam" id="PF00494">
    <property type="entry name" value="SQS_PSY"/>
    <property type="match status" value="1"/>
</dbReference>
<dbReference type="Proteomes" id="UP001596472">
    <property type="component" value="Unassembled WGS sequence"/>
</dbReference>
<dbReference type="InterPro" id="IPR044843">
    <property type="entry name" value="Trans_IPPS_bact-type"/>
</dbReference>
<dbReference type="CDD" id="cd00683">
    <property type="entry name" value="Trans_IPPS_HH"/>
    <property type="match status" value="1"/>
</dbReference>
<evidence type="ECO:0000313" key="3">
    <source>
        <dbReference type="Proteomes" id="UP001596472"/>
    </source>
</evidence>
<dbReference type="RefSeq" id="WP_379716634.1">
    <property type="nucleotide sequence ID" value="NZ_JBHTBS010000020.1"/>
</dbReference>
<dbReference type="Gene3D" id="1.10.600.10">
    <property type="entry name" value="Farnesyl Diphosphate Synthase"/>
    <property type="match status" value="1"/>
</dbReference>
<keyword evidence="1" id="KW-0808">Transferase</keyword>
<sequence length="277" mass="31759">MTEAAKITSQAKSNLAFALRILPKERRDDAVIFYAFCRVIDDLADDLGVPVEQREKGLMEWREGLEEGFPNGDALQLDVLAMQQRRQIPTELLVAIVDGCRMDLRPQRFETWDELSGYTWKVACAVGLIAMRIFGGEVPGCEKYAVALGHALQITNILRDVREDFDNGGRIYLPIEDLRKFGYSEGDLAGKVQDERFFKLMNYEADRAEGFYREAEASLQNVDRKAMVAAEVMREIYQTLLGKMRRDGFRVHEQRYRLSKARKMTIFSKHLMRGAMA</sequence>
<keyword evidence="3" id="KW-1185">Reference proteome</keyword>
<dbReference type="SFLD" id="SFLDG01018">
    <property type="entry name" value="Squalene/Phytoene_Synthase_Lik"/>
    <property type="match status" value="1"/>
</dbReference>
<dbReference type="InterPro" id="IPR033904">
    <property type="entry name" value="Trans_IPPS_HH"/>
</dbReference>
<dbReference type="SFLD" id="SFLDG01212">
    <property type="entry name" value="Phytoene_synthase_like"/>
    <property type="match status" value="1"/>
</dbReference>
<dbReference type="InterPro" id="IPR002060">
    <property type="entry name" value="Squ/phyt_synthse"/>
</dbReference>
<evidence type="ECO:0000256" key="1">
    <source>
        <dbReference type="ARBA" id="ARBA00022679"/>
    </source>
</evidence>
<accession>A0ABW2LE31</accession>
<organism evidence="2 3">
    <name type="scientific">Haloferula chungangensis</name>
    <dbReference type="NCBI Taxonomy" id="1048331"/>
    <lineage>
        <taxon>Bacteria</taxon>
        <taxon>Pseudomonadati</taxon>
        <taxon>Verrucomicrobiota</taxon>
        <taxon>Verrucomicrobiia</taxon>
        <taxon>Verrucomicrobiales</taxon>
        <taxon>Verrucomicrobiaceae</taxon>
        <taxon>Haloferula</taxon>
    </lineage>
</organism>
<comment type="caution">
    <text evidence="2">The sequence shown here is derived from an EMBL/GenBank/DDBJ whole genome shotgun (WGS) entry which is preliminary data.</text>
</comment>
<name>A0ABW2LE31_9BACT</name>
<dbReference type="PANTHER" id="PTHR31480">
    <property type="entry name" value="BIFUNCTIONAL LYCOPENE CYCLASE/PHYTOENE SYNTHASE"/>
    <property type="match status" value="1"/>
</dbReference>